<feature type="region of interest" description="Disordered" evidence="7">
    <location>
        <begin position="354"/>
        <end position="407"/>
    </location>
</feature>
<feature type="compositionally biased region" description="Basic and acidic residues" evidence="7">
    <location>
        <begin position="382"/>
        <end position="407"/>
    </location>
</feature>
<keyword evidence="1" id="KW-0963">Cytoplasm</keyword>
<evidence type="ECO:0000313" key="9">
    <source>
        <dbReference type="Proteomes" id="UP000677803"/>
    </source>
</evidence>
<dbReference type="Gene3D" id="3.30.70.141">
    <property type="entry name" value="Nucleoside diphosphate kinase-like domain"/>
    <property type="match status" value="1"/>
</dbReference>
<dbReference type="PANTHER" id="PTHR46135">
    <property type="entry name" value="NME/NM23 FAMILY MEMBER 8"/>
    <property type="match status" value="1"/>
</dbReference>
<dbReference type="InterPro" id="IPR051766">
    <property type="entry name" value="TXND_domain-containing"/>
</dbReference>
<comment type="function">
    <text evidence="2">In cyliated cells, dynein axonemal particle-specific protein required for deployment of ODA to the axoneme. Interacts with outer dynein arm (ODA) subunits.</text>
</comment>
<comment type="caution">
    <text evidence="6">Lacks conserved residue(s) required for the propagation of feature annotation.</text>
</comment>
<sequence length="1390" mass="155213">MDFSNSSISEEIKQHAPTMDTDLSAPGNEDIVSIYQRPAGLSLEVPEDFAFSSEFAELEEQLKPTTLTNGSDDVFRLLDDSESVEDRTAHWFLQSSDSDVVEGDCESKPILTIAGAKQHTSLRPDTNHTKSTAPILSFARLDQWDLDNVLKKIKYSNMSVEQGISAGTVKSHADGDKRQHEVNLMERLTALCHQQSVSAPVEKPNSVRQMNVRNKSLEKMEAELQLSHQEPPTVYLDLRCHDSSVKPAKTSLNLSSEFILPENDNTAKEKATLKKHNLKELTGSQTDGRDVTCKSTLLKKMREMRRNGNNPSDKKTDHLKAEDKKEKPTRTEESICSHDSHHLWVDEHSSLLEKSRKPQMESPLSPLYTKDHSFKDPQWQSEEEKRGVSHLEKDQEIQKEPQRHRPDRSVYLQPSAADRTDVLYEEEISHREPIRTLPDKMESQDWVFLTVSLSGPGMVESVNVPTGKRKHLFSSETKSHIYNALVAWFLSLAGPGHTEDAAGAEVPFKVAGLQQLRTEHGLVLHVLAVTHHRSTPQRRDEHVAASFYTHVCRFLSNTSLTAIGSWLPQLKDLLDQQPFTSPIHLPSSCLNSFISATSNKKVIENTFGLNPGFYWHTVETPELVFKTEECKQEVHTEVSVALGSSDFYQNPLITNYTLHLVLDSGLDVCGLRLLYPHQGLLSESGFQVDQGEPHQPVVALAVRGPHAHSTIRNITKSLHPLLLKNTVQTSAGLLGCRNQGPSLLCCPQLTGQVHRELCLWFAGRIQGRGAQNPNQYPNRGASSDDSQPDLSSSSSCLCAAKKADSLLTVSPAVPPRFYGQVLLTCERRGFVLMGLQRLRLQPNAAGALGLSSQQMSAFCGPSSPSADQAELKSSLCLVLLLRRENVSRHSATLPSALMREFRDQKLLGGLYSTEPNLCFHTVPYNKNLDYNYVRRMWTVPNPSGVILSRQKCSSPRDVEQVVTLTLSGTDMSQNLKLLHRVLTERPEGDHQHAGFELLGLKWLPVLTRVQAQELSPYEVGQQLFSSSVDHLMSSPALVCVLRAMDAFSSMRKLLPQEHPHSLAALMSPTPEVALRQASLFFSQHEISLCRQSVSFTVCLFKPKVWSGALVKIFSKFQQSGLTLVGLRVVTRDKKDVGSEGQRALDPGSLALCLQGQNAVKRLLDVLRREDRSPWLTCYGSRSYQQAAEDVKALFPEGVCCTETSSMRQEQILSLCSDPVASAERKQSWTLNTAQTSLTTPGPPEGSQVHRAHWQTTCLLIPLKAKQQEHMNPQLEIVEQLLRSGCHLVAGRLSVLDSKQRTHTADTLKRSPGVREMMAHVNRTCWLIVALQGEMIVLGLRVTLERIYRERPDLEQVGKEMVYPESENEAKQLTRYLFDALSPESCDTIVP</sequence>
<dbReference type="Pfam" id="PF15773">
    <property type="entry name" value="DAAP1"/>
    <property type="match status" value="1"/>
</dbReference>
<dbReference type="PROSITE" id="PS51374">
    <property type="entry name" value="NDPK_LIKE"/>
    <property type="match status" value="1"/>
</dbReference>
<comment type="similarity">
    <text evidence="6">Belongs to the NDK family.</text>
</comment>
<comment type="caution">
    <text evidence="8">The sequence shown here is derived from an EMBL/GenBank/DDBJ whole genome shotgun (WGS) entry which is preliminary data.</text>
</comment>
<comment type="subcellular location">
    <subcellularLocation>
        <location evidence="3">Dynein axonemal particle</location>
    </subcellularLocation>
</comment>
<dbReference type="GO" id="GO:0120293">
    <property type="term" value="C:dynein axonemal particle"/>
    <property type="evidence" value="ECO:0007669"/>
    <property type="project" value="UniProtKB-SubCell"/>
</dbReference>
<evidence type="ECO:0000256" key="1">
    <source>
        <dbReference type="ARBA" id="ARBA00022490"/>
    </source>
</evidence>
<evidence type="ECO:0000256" key="5">
    <source>
        <dbReference type="ARBA" id="ARBA00030565"/>
    </source>
</evidence>
<evidence type="ECO:0000256" key="2">
    <source>
        <dbReference type="ARBA" id="ARBA00024177"/>
    </source>
</evidence>
<protein>
    <recommendedName>
        <fullName evidence="4">Dynein axonemal assembly factor 8</fullName>
    </recommendedName>
    <alternativeName>
        <fullName evidence="5">Dynein axonemal-associated protein 1</fullName>
    </alternativeName>
</protein>
<dbReference type="Proteomes" id="UP000677803">
    <property type="component" value="Unassembled WGS sequence"/>
</dbReference>
<accession>A0A8S4AVQ8</accession>
<reference evidence="8" key="1">
    <citation type="submission" date="2021-05" db="EMBL/GenBank/DDBJ databases">
        <authorList>
            <person name="Tigano A."/>
        </authorList>
    </citation>
    <scope>NUCLEOTIDE SEQUENCE</scope>
</reference>
<evidence type="ECO:0000256" key="7">
    <source>
        <dbReference type="SAM" id="MobiDB-lite"/>
    </source>
</evidence>
<evidence type="ECO:0000313" key="8">
    <source>
        <dbReference type="EMBL" id="CAG5897963.1"/>
    </source>
</evidence>
<dbReference type="PANTHER" id="PTHR46135:SF4">
    <property type="entry name" value="DYNEIN AXONEMAL ASSEMBLY FACTOR 8"/>
    <property type="match status" value="1"/>
</dbReference>
<dbReference type="InterPro" id="IPR031531">
    <property type="entry name" value="DNAAF8"/>
</dbReference>
<evidence type="ECO:0000256" key="4">
    <source>
        <dbReference type="ARBA" id="ARBA00024428"/>
    </source>
</evidence>
<organism evidence="8 9">
    <name type="scientific">Menidia menidia</name>
    <name type="common">Atlantic silverside</name>
    <dbReference type="NCBI Taxonomy" id="238744"/>
    <lineage>
        <taxon>Eukaryota</taxon>
        <taxon>Metazoa</taxon>
        <taxon>Chordata</taxon>
        <taxon>Craniata</taxon>
        <taxon>Vertebrata</taxon>
        <taxon>Euteleostomi</taxon>
        <taxon>Actinopterygii</taxon>
        <taxon>Neopterygii</taxon>
        <taxon>Teleostei</taxon>
        <taxon>Neoteleostei</taxon>
        <taxon>Acanthomorphata</taxon>
        <taxon>Ovalentaria</taxon>
        <taxon>Atherinomorphae</taxon>
        <taxon>Atheriniformes</taxon>
        <taxon>Atherinopsidae</taxon>
        <taxon>Menidiinae</taxon>
        <taxon>Menidia</taxon>
    </lineage>
</organism>
<feature type="region of interest" description="Disordered" evidence="7">
    <location>
        <begin position="301"/>
        <end position="337"/>
    </location>
</feature>
<proteinExistence type="inferred from homology"/>
<dbReference type="InterPro" id="IPR036850">
    <property type="entry name" value="NDK-like_dom_sf"/>
</dbReference>
<name>A0A8S4AVQ8_9TELE</name>
<dbReference type="SUPFAM" id="SSF54919">
    <property type="entry name" value="Nucleoside diphosphate kinase, NDK"/>
    <property type="match status" value="2"/>
</dbReference>
<feature type="region of interest" description="Disordered" evidence="7">
    <location>
        <begin position="1"/>
        <end position="25"/>
    </location>
</feature>
<dbReference type="OrthoDB" id="2162449at2759"/>
<dbReference type="GO" id="GO:0070840">
    <property type="term" value="F:dynein complex binding"/>
    <property type="evidence" value="ECO:0007669"/>
    <property type="project" value="InterPro"/>
</dbReference>
<keyword evidence="9" id="KW-1185">Reference proteome</keyword>
<gene>
    <name evidence="8" type="ORF">MMEN_LOCUS8992</name>
</gene>
<evidence type="ECO:0000256" key="3">
    <source>
        <dbReference type="ARBA" id="ARBA00024190"/>
    </source>
</evidence>
<dbReference type="EMBL" id="CAJRST010008890">
    <property type="protein sequence ID" value="CAG5897963.1"/>
    <property type="molecule type" value="Genomic_DNA"/>
</dbReference>
<evidence type="ECO:0000256" key="6">
    <source>
        <dbReference type="PROSITE-ProRule" id="PRU00706"/>
    </source>
</evidence>